<accession>A0AAE2W2F9</accession>
<dbReference type="GO" id="GO:0032259">
    <property type="term" value="P:methylation"/>
    <property type="evidence" value="ECO:0007669"/>
    <property type="project" value="InterPro"/>
</dbReference>
<dbReference type="Pfam" id="PF13651">
    <property type="entry name" value="EcoRI_methylase"/>
    <property type="match status" value="1"/>
</dbReference>
<protein>
    <submittedName>
        <fullName evidence="1">Adenosine deaminase</fullName>
    </submittedName>
</protein>
<evidence type="ECO:0000313" key="1">
    <source>
        <dbReference type="EMBL" id="MBM1715972.1"/>
    </source>
</evidence>
<dbReference type="EMBL" id="JAFBRM010000015">
    <property type="protein sequence ID" value="MBM1715972.1"/>
    <property type="molecule type" value="Genomic_DNA"/>
</dbReference>
<sequence>MARVATNKTLQQAKKAKSDEFYTVLSDIEKELKHYREHFRDKVVLCNCDDPRVSNFFHYFSYNFERLGLKKLITTCYKSQNMDLFSRHDKEEAIYLEYEGDKNNNKIPDIEEIGIKSLDGDGDFRSDECIELLKEADIVVTNPPFSLFREYVAQLIEHEKQFLIVGTWNAIAYKDIFKLLKDDKLWIGINSNRNFSGFIVPKHYPLHGTEARTDEDGNRIVSSNNTCWFTNLDNSKRHEELILYKTFDPKIYPSYDNYEAVEVSKTNEIPLDYSGL</sequence>
<dbReference type="GO" id="GO:0008168">
    <property type="term" value="F:methyltransferase activity"/>
    <property type="evidence" value="ECO:0007669"/>
    <property type="project" value="InterPro"/>
</dbReference>
<evidence type="ECO:0000313" key="2">
    <source>
        <dbReference type="Proteomes" id="UP000732193"/>
    </source>
</evidence>
<reference evidence="1 2" key="1">
    <citation type="submission" date="2021-01" db="EMBL/GenBank/DDBJ databases">
        <title>Diatom-associated Roseobacters Show Island Model of Population Structure.</title>
        <authorList>
            <person name="Qu L."/>
            <person name="Feng X."/>
            <person name="Chen Y."/>
            <person name="Li L."/>
            <person name="Wang X."/>
            <person name="Hu Z."/>
            <person name="Wang H."/>
            <person name="Luo H."/>
        </authorList>
    </citation>
    <scope>NUCLEOTIDE SEQUENCE [LARGE SCALE GENOMIC DNA]</scope>
    <source>
        <strain evidence="1 2">TR60-84</strain>
    </source>
</reference>
<dbReference type="InterPro" id="IPR002052">
    <property type="entry name" value="DNA_methylase_N6_adenine_CS"/>
</dbReference>
<comment type="caution">
    <text evidence="1">The sequence shown here is derived from an EMBL/GenBank/DDBJ whole genome shotgun (WGS) entry which is preliminary data.</text>
</comment>
<dbReference type="AlphaFoldDB" id="A0AAE2W2F9"/>
<dbReference type="GO" id="GO:0003676">
    <property type="term" value="F:nucleic acid binding"/>
    <property type="evidence" value="ECO:0007669"/>
    <property type="project" value="InterPro"/>
</dbReference>
<keyword evidence="2" id="KW-1185">Reference proteome</keyword>
<proteinExistence type="predicted"/>
<organism evidence="1 2">
    <name type="scientific">Sulfitobacter geojensis</name>
    <dbReference type="NCBI Taxonomy" id="1342299"/>
    <lineage>
        <taxon>Bacteria</taxon>
        <taxon>Pseudomonadati</taxon>
        <taxon>Pseudomonadota</taxon>
        <taxon>Alphaproteobacteria</taxon>
        <taxon>Rhodobacterales</taxon>
        <taxon>Roseobacteraceae</taxon>
        <taxon>Sulfitobacter</taxon>
    </lineage>
</organism>
<dbReference type="PROSITE" id="PS00092">
    <property type="entry name" value="N6_MTASE"/>
    <property type="match status" value="1"/>
</dbReference>
<dbReference type="InterPro" id="IPR025247">
    <property type="entry name" value="EcoRI-like_methylase"/>
</dbReference>
<name>A0AAE2W2F9_9RHOB</name>
<dbReference type="RefSeq" id="WP_203347973.1">
    <property type="nucleotide sequence ID" value="NZ_JAFBRM010000015.1"/>
</dbReference>
<dbReference type="Proteomes" id="UP000732193">
    <property type="component" value="Unassembled WGS sequence"/>
</dbReference>
<feature type="non-terminal residue" evidence="1">
    <location>
        <position position="276"/>
    </location>
</feature>
<gene>
    <name evidence="1" type="ORF">JQV55_20550</name>
</gene>